<sequence>MYISKAMLNMRGDSLGSTANPTVENPCQPASFVGYNSGNLQSGGIPISAEVTAALVFSAGDTIPDSVWNNQAQAPFSLTSLRTYLTANVPGCVMESTFASSGTIRIVNLGNGKRMFDLYTALGRFAYAKAFNRMYLLLSNSSSTLNNNTASVSSLVEFTPQDLISMGVPLTDNGDGTFNLNGTVNINNITFS</sequence>
<name>A0A384ZY26_9CAUD</name>
<accession>A0A384ZY26</accession>
<proteinExistence type="predicted"/>
<protein>
    <submittedName>
        <fullName evidence="1">Uncharacterized protein</fullName>
    </submittedName>
</protein>
<reference evidence="1 2" key="1">
    <citation type="journal article" date="2018" name="Front. Microbiol.">
        <title>Jumbo Bacteriophages Are Represented Within an Increasing Diversity of Environmental Viruses Infecting the Emerging Phytopathogen, Dickeya solani.</title>
        <authorList>
            <person name="Day A.W."/>
            <person name="Ahn J."/>
            <person name="Salmond G.P.C."/>
        </authorList>
    </citation>
    <scope>NUCLEOTIDE SEQUENCE [LARGE SCALE GENOMIC DNA]</scope>
</reference>
<evidence type="ECO:0000313" key="1">
    <source>
        <dbReference type="EMBL" id="AXG67126.1"/>
    </source>
</evidence>
<gene>
    <name evidence="1" type="ORF">AD1_082</name>
</gene>
<keyword evidence="2" id="KW-1185">Reference proteome</keyword>
<dbReference type="Proteomes" id="UP000262440">
    <property type="component" value="Segment"/>
</dbReference>
<dbReference type="EMBL" id="MH460463">
    <property type="protein sequence ID" value="AXG67126.1"/>
    <property type="molecule type" value="Genomic_DNA"/>
</dbReference>
<evidence type="ECO:0000313" key="2">
    <source>
        <dbReference type="Proteomes" id="UP000262440"/>
    </source>
</evidence>
<organism evidence="1 2">
    <name type="scientific">Dickeya phage vB_DsoM_AD1</name>
    <dbReference type="NCBI Taxonomy" id="2283029"/>
    <lineage>
        <taxon>Viruses</taxon>
        <taxon>Duplodnaviria</taxon>
        <taxon>Heunggongvirae</taxon>
        <taxon>Uroviricota</taxon>
        <taxon>Caudoviricetes</taxon>
        <taxon>Alexandravirus</taxon>
        <taxon>Alexandravirus AD1</taxon>
    </lineage>
</organism>